<dbReference type="SUPFAM" id="SSF101790">
    <property type="entry name" value="Aminomethyltransferase beta-barrel domain"/>
    <property type="match status" value="1"/>
</dbReference>
<dbReference type="InterPro" id="IPR045179">
    <property type="entry name" value="YgfZ/GcvT"/>
</dbReference>
<dbReference type="AlphaFoldDB" id="A0A1H3A3B0"/>
<evidence type="ECO:0000313" key="1">
    <source>
        <dbReference type="EMBL" id="SDX24262.1"/>
    </source>
</evidence>
<gene>
    <name evidence="1" type="ORF">SAMN04487960_107179</name>
</gene>
<dbReference type="InterPro" id="IPR017703">
    <property type="entry name" value="YgfZ/GCV_T_CS"/>
</dbReference>
<dbReference type="STRING" id="488533.SAMN04487960_107179"/>
<dbReference type="Gene3D" id="3.30.70.1400">
    <property type="entry name" value="Aminomethyltransferase beta-barrel domains"/>
    <property type="match status" value="1"/>
</dbReference>
<keyword evidence="2" id="KW-1185">Reference proteome</keyword>
<name>A0A1H3A3B0_9GAMM</name>
<dbReference type="RefSeq" id="WP_091814631.1">
    <property type="nucleotide sequence ID" value="NZ_FNNE01000007.1"/>
</dbReference>
<dbReference type="SUPFAM" id="SSF103025">
    <property type="entry name" value="Folate-binding domain"/>
    <property type="match status" value="1"/>
</dbReference>
<evidence type="ECO:0008006" key="3">
    <source>
        <dbReference type="Google" id="ProtNLM"/>
    </source>
</evidence>
<sequence length="325" mass="35365">MPDTAYAVTPRPTSAYAILDNQVVVRVSGPSADQFLHGQFSQKLEDVTADYSPRAAACTPKGRAYCLSRLVRQGDDVLLALPAALADEILARLQKYLMLFRGTTMTIDPTARLVGILGKALADQLSTEASQQLSSPGDTLVLDEHRLIRTEPTAEGLDRFELWQIGDLSGSLQRILDQNQRTGVGNWQASEIAAGIAELTSASQEAFVPQMLNWQHLNGVHFKKGCYTGQEVIARMHFLGQLKKSLFRLGVEAGPAAPESGAPIYNGERTVGEVVNGIRYTDGHGELLAVIRHDADFQTLTLAQSGPNLTLLALPYDVPEQKRDT</sequence>
<evidence type="ECO:0000313" key="2">
    <source>
        <dbReference type="Proteomes" id="UP000199675"/>
    </source>
</evidence>
<dbReference type="PANTHER" id="PTHR22602:SF0">
    <property type="entry name" value="TRANSFERASE CAF17, MITOCHONDRIAL-RELATED"/>
    <property type="match status" value="1"/>
</dbReference>
<organism evidence="1 2">
    <name type="scientific">Marinobacter mobilis</name>
    <dbReference type="NCBI Taxonomy" id="488533"/>
    <lineage>
        <taxon>Bacteria</taxon>
        <taxon>Pseudomonadati</taxon>
        <taxon>Pseudomonadota</taxon>
        <taxon>Gammaproteobacteria</taxon>
        <taxon>Pseudomonadales</taxon>
        <taxon>Marinobacteraceae</taxon>
        <taxon>Marinobacter</taxon>
    </lineage>
</organism>
<dbReference type="OrthoDB" id="9796287at2"/>
<dbReference type="PANTHER" id="PTHR22602">
    <property type="entry name" value="TRANSFERASE CAF17, MITOCHONDRIAL-RELATED"/>
    <property type="match status" value="1"/>
</dbReference>
<protein>
    <recommendedName>
        <fullName evidence="3">Aminomethyltransferase folate-binding domain-containing protein</fullName>
    </recommendedName>
</protein>
<proteinExistence type="predicted"/>
<dbReference type="NCBIfam" id="TIGR03317">
    <property type="entry name" value="ygfZ_signature"/>
    <property type="match status" value="1"/>
</dbReference>
<dbReference type="Gene3D" id="3.30.70.1630">
    <property type="match status" value="1"/>
</dbReference>
<accession>A0A1H3A3B0</accession>
<dbReference type="GO" id="GO:0016226">
    <property type="term" value="P:iron-sulfur cluster assembly"/>
    <property type="evidence" value="ECO:0007669"/>
    <property type="project" value="TreeGrafter"/>
</dbReference>
<dbReference type="Proteomes" id="UP000199675">
    <property type="component" value="Unassembled WGS sequence"/>
</dbReference>
<reference evidence="1 2" key="1">
    <citation type="submission" date="2016-10" db="EMBL/GenBank/DDBJ databases">
        <authorList>
            <person name="de Groot N.N."/>
        </authorList>
    </citation>
    <scope>NUCLEOTIDE SEQUENCE [LARGE SCALE GENOMIC DNA]</scope>
    <source>
        <strain evidence="1 2">CGMCC 1.7059</strain>
    </source>
</reference>
<dbReference type="Gene3D" id="2.40.30.160">
    <property type="match status" value="1"/>
</dbReference>
<dbReference type="EMBL" id="FNNE01000007">
    <property type="protein sequence ID" value="SDX24262.1"/>
    <property type="molecule type" value="Genomic_DNA"/>
</dbReference>
<dbReference type="InterPro" id="IPR029043">
    <property type="entry name" value="GcvT/YgfZ_C"/>
</dbReference>